<gene>
    <name evidence="1" type="ORF">Pan161_21080</name>
</gene>
<dbReference type="RefSeq" id="WP_197995813.1">
    <property type="nucleotide sequence ID" value="NZ_CP036343.1"/>
</dbReference>
<organism evidence="1 2">
    <name type="scientific">Gimesia algae</name>
    <dbReference type="NCBI Taxonomy" id="2527971"/>
    <lineage>
        <taxon>Bacteria</taxon>
        <taxon>Pseudomonadati</taxon>
        <taxon>Planctomycetota</taxon>
        <taxon>Planctomycetia</taxon>
        <taxon>Planctomycetales</taxon>
        <taxon>Planctomycetaceae</taxon>
        <taxon>Gimesia</taxon>
    </lineage>
</organism>
<protein>
    <recommendedName>
        <fullName evidence="3">LysM domain-containing protein</fullName>
    </recommendedName>
</protein>
<sequence length="124" mass="14297">MDPLQQLMRQAVNAGSPFGENSRYHEIEITTCTLPDNRTVVHLRRRFLPQPGQMETLTEHVVRPDDRLDNLAYKYLDNPELFWQICDANHALRPADLTDDLPETRRPRAIRIAMPPGVPAPEPF</sequence>
<reference evidence="1 2" key="1">
    <citation type="submission" date="2019-02" db="EMBL/GenBank/DDBJ databases">
        <title>Deep-cultivation of Planctomycetes and their phenomic and genomic characterization uncovers novel biology.</title>
        <authorList>
            <person name="Wiegand S."/>
            <person name="Jogler M."/>
            <person name="Boedeker C."/>
            <person name="Pinto D."/>
            <person name="Vollmers J."/>
            <person name="Rivas-Marin E."/>
            <person name="Kohn T."/>
            <person name="Peeters S.H."/>
            <person name="Heuer A."/>
            <person name="Rast P."/>
            <person name="Oberbeckmann S."/>
            <person name="Bunk B."/>
            <person name="Jeske O."/>
            <person name="Meyerdierks A."/>
            <person name="Storesund J.E."/>
            <person name="Kallscheuer N."/>
            <person name="Luecker S."/>
            <person name="Lage O.M."/>
            <person name="Pohl T."/>
            <person name="Merkel B.J."/>
            <person name="Hornburger P."/>
            <person name="Mueller R.-W."/>
            <person name="Bruemmer F."/>
            <person name="Labrenz M."/>
            <person name="Spormann A.M."/>
            <person name="Op den Camp H."/>
            <person name="Overmann J."/>
            <person name="Amann R."/>
            <person name="Jetten M.S.M."/>
            <person name="Mascher T."/>
            <person name="Medema M.H."/>
            <person name="Devos D.P."/>
            <person name="Kaster A.-K."/>
            <person name="Ovreas L."/>
            <person name="Rohde M."/>
            <person name="Galperin M.Y."/>
            <person name="Jogler C."/>
        </authorList>
    </citation>
    <scope>NUCLEOTIDE SEQUENCE [LARGE SCALE GENOMIC DNA]</scope>
    <source>
        <strain evidence="1 2">Pan161</strain>
    </source>
</reference>
<evidence type="ECO:0000313" key="2">
    <source>
        <dbReference type="Proteomes" id="UP000316855"/>
    </source>
</evidence>
<name>A0A517VBT6_9PLAN</name>
<dbReference type="Proteomes" id="UP000316855">
    <property type="component" value="Chromosome"/>
</dbReference>
<dbReference type="EMBL" id="CP036343">
    <property type="protein sequence ID" value="QDT90456.1"/>
    <property type="molecule type" value="Genomic_DNA"/>
</dbReference>
<evidence type="ECO:0008006" key="3">
    <source>
        <dbReference type="Google" id="ProtNLM"/>
    </source>
</evidence>
<keyword evidence="2" id="KW-1185">Reference proteome</keyword>
<evidence type="ECO:0000313" key="1">
    <source>
        <dbReference type="EMBL" id="QDT90456.1"/>
    </source>
</evidence>
<accession>A0A517VBT6</accession>
<dbReference type="AlphaFoldDB" id="A0A517VBT6"/>
<proteinExistence type="predicted"/>
<dbReference type="KEGG" id="gax:Pan161_21080"/>